<keyword evidence="3" id="KW-1185">Reference proteome</keyword>
<dbReference type="Pfam" id="PF16486">
    <property type="entry name" value="ArgoN"/>
    <property type="match status" value="1"/>
</dbReference>
<dbReference type="OrthoDB" id="5975384at2759"/>
<dbReference type="AlphaFoldDB" id="A0A183E0U3"/>
<evidence type="ECO:0000259" key="1">
    <source>
        <dbReference type="Pfam" id="PF16486"/>
    </source>
</evidence>
<reference evidence="4" key="1">
    <citation type="submission" date="2016-06" db="UniProtKB">
        <authorList>
            <consortium name="WormBaseParasite"/>
        </authorList>
    </citation>
    <scope>IDENTIFICATION</scope>
</reference>
<feature type="domain" description="Protein argonaute N-terminal" evidence="1">
    <location>
        <begin position="15"/>
        <end position="147"/>
    </location>
</feature>
<dbReference type="InterPro" id="IPR032474">
    <property type="entry name" value="Argonaute_N"/>
</dbReference>
<dbReference type="WBParaSite" id="GPUH_0001460301-mRNA-1">
    <property type="protein sequence ID" value="GPUH_0001460301-mRNA-1"/>
    <property type="gene ID" value="GPUH_0001460301"/>
</dbReference>
<reference evidence="2 3" key="2">
    <citation type="submission" date="2018-11" db="EMBL/GenBank/DDBJ databases">
        <authorList>
            <consortium name="Pathogen Informatics"/>
        </authorList>
    </citation>
    <scope>NUCLEOTIDE SEQUENCE [LARGE SCALE GENOMIC DNA]</scope>
</reference>
<name>A0A183E0U3_9BILA</name>
<protein>
    <submittedName>
        <fullName evidence="4">ArgoN domain-containing protein</fullName>
    </submittedName>
</protein>
<proteinExistence type="predicted"/>
<sequence length="260" mass="29963">MMEIMRRPNYGTVGRAIELKANFKLLKMNTQRLPLYLYDVKITRPTGNVVENRDVCREVFWAVVTNNEHVFGTGYTLVYDDRHILFSLNKLSKEPVLEFPWPEARESLTPTRPRYLVRITLASFFTVNLDEKSLDFCNSLQFLNCLLTQRIRCPPSDVCREVFWAVVTNNAHVFGTGYTLVYDDRHILFSLNKLSKEPVLEFPWPEAREDLTRKKKGTIELLSLSGIFGGQVLMVGKASSRVSGHEVLLEVRKLRAGYVN</sequence>
<evidence type="ECO:0000313" key="2">
    <source>
        <dbReference type="EMBL" id="VDN24413.1"/>
    </source>
</evidence>
<dbReference type="EMBL" id="UYRT01081435">
    <property type="protein sequence ID" value="VDN24413.1"/>
    <property type="molecule type" value="Genomic_DNA"/>
</dbReference>
<evidence type="ECO:0000313" key="3">
    <source>
        <dbReference type="Proteomes" id="UP000271098"/>
    </source>
</evidence>
<dbReference type="Proteomes" id="UP000271098">
    <property type="component" value="Unassembled WGS sequence"/>
</dbReference>
<accession>A0A183E0U3</accession>
<gene>
    <name evidence="2" type="ORF">GPUH_LOCUS14584</name>
</gene>
<organism evidence="4">
    <name type="scientific">Gongylonema pulchrum</name>
    <dbReference type="NCBI Taxonomy" id="637853"/>
    <lineage>
        <taxon>Eukaryota</taxon>
        <taxon>Metazoa</taxon>
        <taxon>Ecdysozoa</taxon>
        <taxon>Nematoda</taxon>
        <taxon>Chromadorea</taxon>
        <taxon>Rhabditida</taxon>
        <taxon>Spirurina</taxon>
        <taxon>Spiruromorpha</taxon>
        <taxon>Spiruroidea</taxon>
        <taxon>Gongylonematidae</taxon>
        <taxon>Gongylonema</taxon>
    </lineage>
</organism>
<evidence type="ECO:0000313" key="4">
    <source>
        <dbReference type="WBParaSite" id="GPUH_0001460301-mRNA-1"/>
    </source>
</evidence>